<keyword evidence="4" id="KW-1185">Reference proteome</keyword>
<sequence length="137" mass="14734">MRSTGAAVIDPGPWSCAKAGTCPVLVGNTLVYRDDSHMAEAFSEAVAPCSMIGWPHSWIRSRASDPGTGQDGEMESQPRRRLSAGARRYAEPLGGVNPPQCQCASLRRRSCVPRAAGARGISEFDQLGVRRRDPLLP</sequence>
<reference evidence="3 4" key="1">
    <citation type="submission" date="2021-01" db="EMBL/GenBank/DDBJ databases">
        <title>Whole genome shotgun sequence of Planotetraspora mira NBRC 15435.</title>
        <authorList>
            <person name="Komaki H."/>
            <person name="Tamura T."/>
        </authorList>
    </citation>
    <scope>NUCLEOTIDE SEQUENCE [LARGE SCALE GENOMIC DNA]</scope>
    <source>
        <strain evidence="3 4">NBRC 15435</strain>
    </source>
</reference>
<accession>A0A8J3TL93</accession>
<gene>
    <name evidence="3" type="ORF">Pmi06nite_25950</name>
</gene>
<feature type="domain" description="SGNH" evidence="2">
    <location>
        <begin position="5"/>
        <end position="48"/>
    </location>
</feature>
<protein>
    <recommendedName>
        <fullName evidence="2">SGNH domain-containing protein</fullName>
    </recommendedName>
</protein>
<dbReference type="Proteomes" id="UP000650628">
    <property type="component" value="Unassembled WGS sequence"/>
</dbReference>
<evidence type="ECO:0000313" key="3">
    <source>
        <dbReference type="EMBL" id="GII29153.1"/>
    </source>
</evidence>
<evidence type="ECO:0000259" key="2">
    <source>
        <dbReference type="Pfam" id="PF19040"/>
    </source>
</evidence>
<dbReference type="EMBL" id="BOOO01000013">
    <property type="protein sequence ID" value="GII29153.1"/>
    <property type="molecule type" value="Genomic_DNA"/>
</dbReference>
<organism evidence="3 4">
    <name type="scientific">Planotetraspora mira</name>
    <dbReference type="NCBI Taxonomy" id="58121"/>
    <lineage>
        <taxon>Bacteria</taxon>
        <taxon>Bacillati</taxon>
        <taxon>Actinomycetota</taxon>
        <taxon>Actinomycetes</taxon>
        <taxon>Streptosporangiales</taxon>
        <taxon>Streptosporangiaceae</taxon>
        <taxon>Planotetraspora</taxon>
    </lineage>
</organism>
<dbReference type="Pfam" id="PF19040">
    <property type="entry name" value="SGNH"/>
    <property type="match status" value="1"/>
</dbReference>
<evidence type="ECO:0000256" key="1">
    <source>
        <dbReference type="SAM" id="MobiDB-lite"/>
    </source>
</evidence>
<dbReference type="RefSeq" id="WP_373317292.1">
    <property type="nucleotide sequence ID" value="NZ_BOOO01000013.1"/>
</dbReference>
<dbReference type="InterPro" id="IPR043968">
    <property type="entry name" value="SGNH"/>
</dbReference>
<comment type="caution">
    <text evidence="3">The sequence shown here is derived from an EMBL/GenBank/DDBJ whole genome shotgun (WGS) entry which is preliminary data.</text>
</comment>
<dbReference type="AlphaFoldDB" id="A0A8J3TL93"/>
<feature type="region of interest" description="Disordered" evidence="1">
    <location>
        <begin position="60"/>
        <end position="93"/>
    </location>
</feature>
<evidence type="ECO:0000313" key="4">
    <source>
        <dbReference type="Proteomes" id="UP000650628"/>
    </source>
</evidence>
<proteinExistence type="predicted"/>
<name>A0A8J3TL93_9ACTN</name>